<dbReference type="Pfam" id="PF16589">
    <property type="entry name" value="BRCT_2"/>
    <property type="match status" value="1"/>
</dbReference>
<evidence type="ECO:0000256" key="4">
    <source>
        <dbReference type="ARBA" id="ARBA00023242"/>
    </source>
</evidence>
<comment type="subcellular location">
    <subcellularLocation>
        <location evidence="1">Nucleus</location>
    </subcellularLocation>
</comment>
<dbReference type="SUPFAM" id="SSF52113">
    <property type="entry name" value="BRCT domain"/>
    <property type="match status" value="1"/>
</dbReference>
<dbReference type="GeneID" id="24918633"/>
<keyword evidence="3" id="KW-0698">rRNA processing</keyword>
<feature type="domain" description="BRCT" evidence="6">
    <location>
        <begin position="40"/>
        <end position="134"/>
    </location>
</feature>
<dbReference type="AlphaFoldDB" id="D8LZD8"/>
<organism evidence="7">
    <name type="scientific">Blastocystis hominis</name>
    <dbReference type="NCBI Taxonomy" id="12968"/>
    <lineage>
        <taxon>Eukaryota</taxon>
        <taxon>Sar</taxon>
        <taxon>Stramenopiles</taxon>
        <taxon>Bigyra</taxon>
        <taxon>Opalozoa</taxon>
        <taxon>Opalinata</taxon>
        <taxon>Blastocystidae</taxon>
        <taxon>Blastocystis</taxon>
    </lineage>
</organism>
<evidence type="ECO:0000256" key="3">
    <source>
        <dbReference type="ARBA" id="ARBA00022552"/>
    </source>
</evidence>
<evidence type="ECO:0000256" key="5">
    <source>
        <dbReference type="SAM" id="MobiDB-lite"/>
    </source>
</evidence>
<dbReference type="InterPro" id="IPR036420">
    <property type="entry name" value="BRCT_dom_sf"/>
</dbReference>
<feature type="compositionally biased region" description="Basic residues" evidence="5">
    <location>
        <begin position="255"/>
        <end position="264"/>
    </location>
</feature>
<name>D8LZD8_BLAHO</name>
<feature type="compositionally biased region" description="Basic and acidic residues" evidence="5">
    <location>
        <begin position="192"/>
        <end position="254"/>
    </location>
</feature>
<dbReference type="InterPro" id="IPR001357">
    <property type="entry name" value="BRCT_dom"/>
</dbReference>
<evidence type="ECO:0000256" key="2">
    <source>
        <dbReference type="ARBA" id="ARBA00022517"/>
    </source>
</evidence>
<evidence type="ECO:0000256" key="1">
    <source>
        <dbReference type="ARBA" id="ARBA00004123"/>
    </source>
</evidence>
<keyword evidence="8" id="KW-1185">Reference proteome</keyword>
<sequence length="293" mass="33358">MTVSLQNLPSPAGEGYELEEAFAESEEARELLRKQREAKQRTNLFAGKVFFLAREVPRGMLEFVLRSFGGKVGWEGPHSPLSPADPAITHVIVDRPAPAQGLQSPRGDREFVQPQWVLDCVNNNLIIPADRYAPGKTLPPHLSPFVDNQAEGYTPEYQKEIDAMKRSAEGTEGTAGTQGTQGDDEEGNRGNGETEKPEDVGRFAREIEREEIGEEEKPREAEEEKPVETEELEKLEKQEEKKAKKEEEEKERRLLMAKKKHQRIYRQLEQEEKKKEKRVKELKSKAEKAKKGK</sequence>
<dbReference type="InParanoid" id="D8LZD8"/>
<evidence type="ECO:0000313" key="7">
    <source>
        <dbReference type="EMBL" id="CBK21177.2"/>
    </source>
</evidence>
<dbReference type="OrthoDB" id="10264910at2759"/>
<dbReference type="RefSeq" id="XP_012895225.1">
    <property type="nucleotide sequence ID" value="XM_013039771.1"/>
</dbReference>
<dbReference type="GO" id="GO:0003723">
    <property type="term" value="F:RNA binding"/>
    <property type="evidence" value="ECO:0007669"/>
    <property type="project" value="TreeGrafter"/>
</dbReference>
<dbReference type="GO" id="GO:0000463">
    <property type="term" value="P:maturation of LSU-rRNA from tricistronic rRNA transcript (SSU-rRNA, 5.8S rRNA, LSU-rRNA)"/>
    <property type="evidence" value="ECO:0007669"/>
    <property type="project" value="TreeGrafter"/>
</dbReference>
<evidence type="ECO:0000313" key="8">
    <source>
        <dbReference type="Proteomes" id="UP000008312"/>
    </source>
</evidence>
<dbReference type="PROSITE" id="PS50172">
    <property type="entry name" value="BRCT"/>
    <property type="match status" value="1"/>
</dbReference>
<dbReference type="EMBL" id="FN668640">
    <property type="protein sequence ID" value="CBK21177.2"/>
    <property type="molecule type" value="Genomic_DNA"/>
</dbReference>
<keyword evidence="2" id="KW-0690">Ribosome biogenesis</keyword>
<feature type="compositionally biased region" description="Low complexity" evidence="5">
    <location>
        <begin position="170"/>
        <end position="181"/>
    </location>
</feature>
<dbReference type="Gene3D" id="3.40.50.10190">
    <property type="entry name" value="BRCT domain"/>
    <property type="match status" value="1"/>
</dbReference>
<reference evidence="7" key="1">
    <citation type="submission" date="2010-02" db="EMBL/GenBank/DDBJ databases">
        <title>Sequencing and annotation of the Blastocystis hominis genome.</title>
        <authorList>
            <person name="Wincker P."/>
        </authorList>
    </citation>
    <scope>NUCLEOTIDE SEQUENCE</scope>
    <source>
        <strain evidence="7">Singapore isolate B</strain>
    </source>
</reference>
<dbReference type="OMA" id="WENCPAT"/>
<dbReference type="GO" id="GO:0070545">
    <property type="term" value="C:PeBoW complex"/>
    <property type="evidence" value="ECO:0007669"/>
    <property type="project" value="TreeGrafter"/>
</dbReference>
<feature type="compositionally biased region" description="Basic and acidic residues" evidence="5">
    <location>
        <begin position="266"/>
        <end position="293"/>
    </location>
</feature>
<dbReference type="PANTHER" id="PTHR12221">
    <property type="entry name" value="PESCADILLO - RELATED"/>
    <property type="match status" value="1"/>
</dbReference>
<evidence type="ECO:0000259" key="6">
    <source>
        <dbReference type="PROSITE" id="PS50172"/>
    </source>
</evidence>
<feature type="region of interest" description="Disordered" evidence="5">
    <location>
        <begin position="166"/>
        <end position="293"/>
    </location>
</feature>
<protein>
    <recommendedName>
        <fullName evidence="6">BRCT domain-containing protein</fullName>
    </recommendedName>
</protein>
<dbReference type="Proteomes" id="UP000008312">
    <property type="component" value="Unassembled WGS sequence"/>
</dbReference>
<keyword evidence="4" id="KW-0539">Nucleus</keyword>
<dbReference type="SMART" id="SM00292">
    <property type="entry name" value="BRCT"/>
    <property type="match status" value="1"/>
</dbReference>
<dbReference type="CDD" id="cd17709">
    <property type="entry name" value="BRCT_pescadillo_like"/>
    <property type="match status" value="1"/>
</dbReference>
<accession>D8LZD8</accession>
<proteinExistence type="predicted"/>
<dbReference type="InterPro" id="IPR010613">
    <property type="entry name" value="PES"/>
</dbReference>
<gene>
    <name evidence="7" type="ORF">GSBLH_T00001369001</name>
</gene>
<dbReference type="PANTHER" id="PTHR12221:SF6">
    <property type="entry name" value="PESCADILLO HOMOLOG"/>
    <property type="match status" value="1"/>
</dbReference>